<evidence type="ECO:0000256" key="4">
    <source>
        <dbReference type="ARBA" id="ARBA00022741"/>
    </source>
</evidence>
<keyword evidence="4" id="KW-0547">Nucleotide-binding</keyword>
<dbReference type="SMART" id="SM00220">
    <property type="entry name" value="S_TKc"/>
    <property type="match status" value="1"/>
</dbReference>
<reference evidence="8" key="1">
    <citation type="submission" date="2021-01" db="EMBL/GenBank/DDBJ databases">
        <authorList>
            <person name="Kaushik A."/>
        </authorList>
    </citation>
    <scope>NUCLEOTIDE SEQUENCE</scope>
    <source>
        <strain evidence="8">AG4-RS23</strain>
    </source>
</reference>
<dbReference type="InterPro" id="IPR011009">
    <property type="entry name" value="Kinase-like_dom_sf"/>
</dbReference>
<evidence type="ECO:0000259" key="7">
    <source>
        <dbReference type="PROSITE" id="PS50011"/>
    </source>
</evidence>
<accession>A0A8H3HE82</accession>
<evidence type="ECO:0000256" key="3">
    <source>
        <dbReference type="ARBA" id="ARBA00022679"/>
    </source>
</evidence>
<dbReference type="Proteomes" id="UP000663861">
    <property type="component" value="Unassembled WGS sequence"/>
</dbReference>
<evidence type="ECO:0000256" key="2">
    <source>
        <dbReference type="ARBA" id="ARBA00022527"/>
    </source>
</evidence>
<feature type="domain" description="Protein kinase" evidence="7">
    <location>
        <begin position="48"/>
        <end position="296"/>
    </location>
</feature>
<dbReference type="AlphaFoldDB" id="A0A8H3HE82"/>
<comment type="caution">
    <text evidence="8">The sequence shown here is derived from an EMBL/GenBank/DDBJ whole genome shotgun (WGS) entry which is preliminary data.</text>
</comment>
<gene>
    <name evidence="8" type="ORF">RDB_LOCUS123476</name>
</gene>
<dbReference type="EMBL" id="CAJMWY010003370">
    <property type="protein sequence ID" value="CAE6501807.1"/>
    <property type="molecule type" value="Genomic_DNA"/>
</dbReference>
<evidence type="ECO:0000313" key="8">
    <source>
        <dbReference type="EMBL" id="CAE6501807.1"/>
    </source>
</evidence>
<sequence length="296" mass="33266">MPFLKSSHWRNPQRKKSTISSQLDKSDVFELLVSNGCRDITSDIDPARCTLYPVSNGGFGDIYEGKLRDGTKIAVKCLRIFESTMDKRMNENLKLAAREIYAWSRCEHLNVVPLLGFSFFRGQIAMVSPWMGNGPLPHYLQRNKKADRFGIIAEGLEYLHSIKLVHGDLKGGNVLISTDGVAKLIDFGNTEGNDRFLEFTPARITPTPRWAAPELLEEMGAYSSAADVYALGMTFLEAITNKLPFPDLKSDNAIISKVLIKKEIPSRPLSTLPDRVYADTLWSLCNKRDQEDTCFI</sequence>
<dbReference type="InterPro" id="IPR008271">
    <property type="entry name" value="Ser/Thr_kinase_AS"/>
</dbReference>
<name>A0A8H3HE82_9AGAM</name>
<dbReference type="InterPro" id="IPR000719">
    <property type="entry name" value="Prot_kinase_dom"/>
</dbReference>
<dbReference type="SUPFAM" id="SSF56112">
    <property type="entry name" value="Protein kinase-like (PK-like)"/>
    <property type="match status" value="1"/>
</dbReference>
<comment type="similarity">
    <text evidence="1">Belongs to the protein kinase superfamily. STE Ser/Thr protein kinase family. MAP kinase kinase kinase subfamily.</text>
</comment>
<keyword evidence="2" id="KW-0723">Serine/threonine-protein kinase</keyword>
<dbReference type="PROSITE" id="PS00108">
    <property type="entry name" value="PROTEIN_KINASE_ST"/>
    <property type="match status" value="1"/>
</dbReference>
<protein>
    <recommendedName>
        <fullName evidence="7">Protein kinase domain-containing protein</fullName>
    </recommendedName>
</protein>
<organism evidence="8 9">
    <name type="scientific">Rhizoctonia solani</name>
    <dbReference type="NCBI Taxonomy" id="456999"/>
    <lineage>
        <taxon>Eukaryota</taxon>
        <taxon>Fungi</taxon>
        <taxon>Dikarya</taxon>
        <taxon>Basidiomycota</taxon>
        <taxon>Agaricomycotina</taxon>
        <taxon>Agaricomycetes</taxon>
        <taxon>Cantharellales</taxon>
        <taxon>Ceratobasidiaceae</taxon>
        <taxon>Rhizoctonia</taxon>
    </lineage>
</organism>
<evidence type="ECO:0000256" key="6">
    <source>
        <dbReference type="ARBA" id="ARBA00022840"/>
    </source>
</evidence>
<dbReference type="PANTHER" id="PTHR11584">
    <property type="entry name" value="SERINE/THREONINE PROTEIN KINASE"/>
    <property type="match status" value="1"/>
</dbReference>
<keyword evidence="3" id="KW-0808">Transferase</keyword>
<dbReference type="Pfam" id="PF00069">
    <property type="entry name" value="Pkinase"/>
    <property type="match status" value="1"/>
</dbReference>
<dbReference type="Gene3D" id="1.10.510.10">
    <property type="entry name" value="Transferase(Phosphotransferase) domain 1"/>
    <property type="match status" value="1"/>
</dbReference>
<dbReference type="GO" id="GO:0005524">
    <property type="term" value="F:ATP binding"/>
    <property type="evidence" value="ECO:0007669"/>
    <property type="project" value="UniProtKB-KW"/>
</dbReference>
<dbReference type="PROSITE" id="PS50011">
    <property type="entry name" value="PROTEIN_KINASE_DOM"/>
    <property type="match status" value="1"/>
</dbReference>
<evidence type="ECO:0000256" key="5">
    <source>
        <dbReference type="ARBA" id="ARBA00022777"/>
    </source>
</evidence>
<evidence type="ECO:0000313" key="9">
    <source>
        <dbReference type="Proteomes" id="UP000663861"/>
    </source>
</evidence>
<dbReference type="PANTHER" id="PTHR11584:SF369">
    <property type="entry name" value="MITOGEN-ACTIVATED PROTEIN KINASE KINASE KINASE 19-RELATED"/>
    <property type="match status" value="1"/>
</dbReference>
<dbReference type="GO" id="GO:0004674">
    <property type="term" value="F:protein serine/threonine kinase activity"/>
    <property type="evidence" value="ECO:0007669"/>
    <property type="project" value="UniProtKB-KW"/>
</dbReference>
<evidence type="ECO:0000256" key="1">
    <source>
        <dbReference type="ARBA" id="ARBA00006529"/>
    </source>
</evidence>
<proteinExistence type="inferred from homology"/>
<keyword evidence="5" id="KW-0418">Kinase</keyword>
<keyword evidence="6" id="KW-0067">ATP-binding</keyword>